<keyword evidence="13" id="KW-1185">Reference proteome</keyword>
<evidence type="ECO:0000256" key="2">
    <source>
        <dbReference type="ARBA" id="ARBA00022559"/>
    </source>
</evidence>
<dbReference type="PROSITE" id="PS51352">
    <property type="entry name" value="THIOREDOXIN_2"/>
    <property type="match status" value="1"/>
</dbReference>
<dbReference type="CDD" id="cd03017">
    <property type="entry name" value="PRX_BCP"/>
    <property type="match status" value="1"/>
</dbReference>
<evidence type="ECO:0000256" key="8">
    <source>
        <dbReference type="ARBA" id="ARBA00038489"/>
    </source>
</evidence>
<dbReference type="SUPFAM" id="SSF52833">
    <property type="entry name" value="Thioredoxin-like"/>
    <property type="match status" value="1"/>
</dbReference>
<comment type="catalytic activity">
    <reaction evidence="9">
        <text>a hydroperoxide + [thioredoxin]-dithiol = an alcohol + [thioredoxin]-disulfide + H2O</text>
        <dbReference type="Rhea" id="RHEA:62620"/>
        <dbReference type="Rhea" id="RHEA-COMP:10698"/>
        <dbReference type="Rhea" id="RHEA-COMP:10700"/>
        <dbReference type="ChEBI" id="CHEBI:15377"/>
        <dbReference type="ChEBI" id="CHEBI:29950"/>
        <dbReference type="ChEBI" id="CHEBI:30879"/>
        <dbReference type="ChEBI" id="CHEBI:35924"/>
        <dbReference type="ChEBI" id="CHEBI:50058"/>
        <dbReference type="EC" id="1.11.1.24"/>
    </reaction>
</comment>
<dbReference type="InterPro" id="IPR013766">
    <property type="entry name" value="Thioredoxin_domain"/>
</dbReference>
<accession>A0A316URA4</accession>
<dbReference type="PANTHER" id="PTHR42801:SF23">
    <property type="entry name" value="PEROXIREDOXIN DOT5"/>
    <property type="match status" value="1"/>
</dbReference>
<keyword evidence="6" id="KW-0676">Redox-active center</keyword>
<organism evidence="12 13">
    <name type="scientific">Jaminaea rosea</name>
    <dbReference type="NCBI Taxonomy" id="1569628"/>
    <lineage>
        <taxon>Eukaryota</taxon>
        <taxon>Fungi</taxon>
        <taxon>Dikarya</taxon>
        <taxon>Basidiomycota</taxon>
        <taxon>Ustilaginomycotina</taxon>
        <taxon>Exobasidiomycetes</taxon>
        <taxon>Microstromatales</taxon>
        <taxon>Microstromatales incertae sedis</taxon>
        <taxon>Jaminaea</taxon>
    </lineage>
</organism>
<dbReference type="Proteomes" id="UP000245884">
    <property type="component" value="Unassembled WGS sequence"/>
</dbReference>
<evidence type="ECO:0000313" key="13">
    <source>
        <dbReference type="Proteomes" id="UP000245884"/>
    </source>
</evidence>
<dbReference type="EMBL" id="KZ819668">
    <property type="protein sequence ID" value="PWN27318.1"/>
    <property type="molecule type" value="Genomic_DNA"/>
</dbReference>
<dbReference type="OrthoDB" id="338622at2759"/>
<evidence type="ECO:0000256" key="5">
    <source>
        <dbReference type="ARBA" id="ARBA00023157"/>
    </source>
</evidence>
<evidence type="ECO:0000256" key="7">
    <source>
        <dbReference type="ARBA" id="ARBA00032824"/>
    </source>
</evidence>
<keyword evidence="2" id="KW-0575">Peroxidase</keyword>
<dbReference type="RefSeq" id="XP_025361930.1">
    <property type="nucleotide sequence ID" value="XM_025507763.1"/>
</dbReference>
<evidence type="ECO:0000313" key="12">
    <source>
        <dbReference type="EMBL" id="PWN27318.1"/>
    </source>
</evidence>
<dbReference type="InterPro" id="IPR050924">
    <property type="entry name" value="Peroxiredoxin_BCP/PrxQ"/>
</dbReference>
<feature type="domain" description="Thioredoxin" evidence="11">
    <location>
        <begin position="88"/>
        <end position="234"/>
    </location>
</feature>
<dbReference type="PANTHER" id="PTHR42801">
    <property type="entry name" value="THIOREDOXIN-DEPENDENT PEROXIDE REDUCTASE"/>
    <property type="match status" value="1"/>
</dbReference>
<dbReference type="Pfam" id="PF00578">
    <property type="entry name" value="AhpC-TSA"/>
    <property type="match status" value="1"/>
</dbReference>
<dbReference type="AlphaFoldDB" id="A0A316URA4"/>
<dbReference type="GO" id="GO:0034599">
    <property type="term" value="P:cellular response to oxidative stress"/>
    <property type="evidence" value="ECO:0007669"/>
    <property type="project" value="TreeGrafter"/>
</dbReference>
<keyword evidence="4" id="KW-0560">Oxidoreductase</keyword>
<dbReference type="GeneID" id="37029586"/>
<dbReference type="EC" id="1.11.1.24" evidence="1"/>
<dbReference type="GO" id="GO:0045454">
    <property type="term" value="P:cell redox homeostasis"/>
    <property type="evidence" value="ECO:0007669"/>
    <property type="project" value="TreeGrafter"/>
</dbReference>
<keyword evidence="3" id="KW-0049">Antioxidant</keyword>
<evidence type="ECO:0000256" key="3">
    <source>
        <dbReference type="ARBA" id="ARBA00022862"/>
    </source>
</evidence>
<protein>
    <recommendedName>
        <fullName evidence="1">thioredoxin-dependent peroxiredoxin</fullName>
        <ecNumber evidence="1">1.11.1.24</ecNumber>
    </recommendedName>
    <alternativeName>
        <fullName evidence="7">Thioredoxin peroxidase</fullName>
    </alternativeName>
</protein>
<dbReference type="InterPro" id="IPR036249">
    <property type="entry name" value="Thioredoxin-like_sf"/>
</dbReference>
<sequence length="238" mass="25479">MARAKKQDNATEPAERRASGRIADKASKREDDVKQAAKAKTKKTAATAKKGKTTTTTAKKSNGKDDASNADVNGQGSSSASSKSNGQLKVGDALPTGLTLKDQAGNDVDISSLRKAVIFMYPKANTGGCTTQAKKYRDDHGQWDELGFEVYGLSNDGLTSLKNWKEKQTLPYTLLSDPDRLLIKSLTGTASKTIRSHVVIDSEGKLADVQLQVKPAESSPDALIVAKKLNEGPDEEQE</sequence>
<dbReference type="GO" id="GO:0005737">
    <property type="term" value="C:cytoplasm"/>
    <property type="evidence" value="ECO:0007669"/>
    <property type="project" value="TreeGrafter"/>
</dbReference>
<evidence type="ECO:0000256" key="6">
    <source>
        <dbReference type="ARBA" id="ARBA00023284"/>
    </source>
</evidence>
<name>A0A316URA4_9BASI</name>
<feature type="region of interest" description="Disordered" evidence="10">
    <location>
        <begin position="1"/>
        <end position="88"/>
    </location>
</feature>
<reference evidence="12 13" key="1">
    <citation type="journal article" date="2018" name="Mol. Biol. Evol.">
        <title>Broad Genomic Sampling Reveals a Smut Pathogenic Ancestry of the Fungal Clade Ustilaginomycotina.</title>
        <authorList>
            <person name="Kijpornyongpan T."/>
            <person name="Mondo S.J."/>
            <person name="Barry K."/>
            <person name="Sandor L."/>
            <person name="Lee J."/>
            <person name="Lipzen A."/>
            <person name="Pangilinan J."/>
            <person name="LaButti K."/>
            <person name="Hainaut M."/>
            <person name="Henrissat B."/>
            <person name="Grigoriev I.V."/>
            <person name="Spatafora J.W."/>
            <person name="Aime M.C."/>
        </authorList>
    </citation>
    <scope>NUCLEOTIDE SEQUENCE [LARGE SCALE GENOMIC DNA]</scope>
    <source>
        <strain evidence="12 13">MCA 5214</strain>
    </source>
</reference>
<keyword evidence="5" id="KW-1015">Disulfide bond</keyword>
<proteinExistence type="inferred from homology"/>
<gene>
    <name evidence="12" type="ORF">BDZ90DRAFT_252488</name>
</gene>
<comment type="similarity">
    <text evidence="8">Belongs to the peroxiredoxin family. BCP/PrxQ subfamily.</text>
</comment>
<evidence type="ECO:0000256" key="1">
    <source>
        <dbReference type="ARBA" id="ARBA00013017"/>
    </source>
</evidence>
<evidence type="ECO:0000256" key="10">
    <source>
        <dbReference type="SAM" id="MobiDB-lite"/>
    </source>
</evidence>
<feature type="compositionally biased region" description="Low complexity" evidence="10">
    <location>
        <begin position="44"/>
        <end position="60"/>
    </location>
</feature>
<dbReference type="InterPro" id="IPR000866">
    <property type="entry name" value="AhpC/TSA"/>
</dbReference>
<evidence type="ECO:0000256" key="4">
    <source>
        <dbReference type="ARBA" id="ARBA00023002"/>
    </source>
</evidence>
<evidence type="ECO:0000256" key="9">
    <source>
        <dbReference type="ARBA" id="ARBA00049091"/>
    </source>
</evidence>
<dbReference type="STRING" id="1569628.A0A316URA4"/>
<dbReference type="Gene3D" id="3.40.30.10">
    <property type="entry name" value="Glutaredoxin"/>
    <property type="match status" value="1"/>
</dbReference>
<dbReference type="GO" id="GO:0008379">
    <property type="term" value="F:thioredoxin peroxidase activity"/>
    <property type="evidence" value="ECO:0007669"/>
    <property type="project" value="TreeGrafter"/>
</dbReference>
<evidence type="ECO:0000259" key="11">
    <source>
        <dbReference type="PROSITE" id="PS51352"/>
    </source>
</evidence>
<feature type="compositionally biased region" description="Basic and acidic residues" evidence="10">
    <location>
        <begin position="1"/>
        <end position="35"/>
    </location>
</feature>